<reference evidence="1 2" key="1">
    <citation type="submission" date="2019-12" db="EMBL/GenBank/DDBJ databases">
        <title>Spirosoma sp. HMF4905 genome sequencing and assembly.</title>
        <authorList>
            <person name="Kang H."/>
            <person name="Cha I."/>
            <person name="Kim H."/>
            <person name="Joh K."/>
        </authorList>
    </citation>
    <scope>NUCLEOTIDE SEQUENCE [LARGE SCALE GENOMIC DNA]</scope>
    <source>
        <strain evidence="1 2">HMF4905</strain>
    </source>
</reference>
<proteinExistence type="predicted"/>
<dbReference type="PANTHER" id="PTHR43434">
    <property type="entry name" value="PHOSPHOGLYCOLATE PHOSPHATASE"/>
    <property type="match status" value="1"/>
</dbReference>
<keyword evidence="1" id="KW-0378">Hydrolase</keyword>
<dbReference type="GO" id="GO:0008967">
    <property type="term" value="F:phosphoglycolate phosphatase activity"/>
    <property type="evidence" value="ECO:0007669"/>
    <property type="project" value="TreeGrafter"/>
</dbReference>
<dbReference type="RefSeq" id="WP_157590003.1">
    <property type="nucleotide sequence ID" value="NZ_WPIN01000021.1"/>
</dbReference>
<dbReference type="NCBIfam" id="TIGR01549">
    <property type="entry name" value="HAD-SF-IA-v1"/>
    <property type="match status" value="1"/>
</dbReference>
<dbReference type="InterPro" id="IPR041492">
    <property type="entry name" value="HAD_2"/>
</dbReference>
<evidence type="ECO:0000313" key="2">
    <source>
        <dbReference type="Proteomes" id="UP000436006"/>
    </source>
</evidence>
<evidence type="ECO:0000313" key="1">
    <source>
        <dbReference type="EMBL" id="MVM35193.1"/>
    </source>
</evidence>
<dbReference type="InterPro" id="IPR006439">
    <property type="entry name" value="HAD-SF_hydro_IA"/>
</dbReference>
<organism evidence="1 2">
    <name type="scientific">Spirosoma arboris</name>
    <dbReference type="NCBI Taxonomy" id="2682092"/>
    <lineage>
        <taxon>Bacteria</taxon>
        <taxon>Pseudomonadati</taxon>
        <taxon>Bacteroidota</taxon>
        <taxon>Cytophagia</taxon>
        <taxon>Cytophagales</taxon>
        <taxon>Cytophagaceae</taxon>
        <taxon>Spirosoma</taxon>
    </lineage>
</organism>
<accession>A0A7K1SND9</accession>
<dbReference type="Proteomes" id="UP000436006">
    <property type="component" value="Unassembled WGS sequence"/>
</dbReference>
<dbReference type="SFLD" id="SFLDG01129">
    <property type="entry name" value="C1.5:_HAD__Beta-PGM__Phosphata"/>
    <property type="match status" value="1"/>
</dbReference>
<dbReference type="GO" id="GO:0005829">
    <property type="term" value="C:cytosol"/>
    <property type="evidence" value="ECO:0007669"/>
    <property type="project" value="TreeGrafter"/>
</dbReference>
<comment type="caution">
    <text evidence="1">The sequence shown here is derived from an EMBL/GenBank/DDBJ whole genome shotgun (WGS) entry which is preliminary data.</text>
</comment>
<dbReference type="GO" id="GO:0006281">
    <property type="term" value="P:DNA repair"/>
    <property type="evidence" value="ECO:0007669"/>
    <property type="project" value="TreeGrafter"/>
</dbReference>
<dbReference type="InterPro" id="IPR023198">
    <property type="entry name" value="PGP-like_dom2"/>
</dbReference>
<dbReference type="SFLD" id="SFLDG01135">
    <property type="entry name" value="C1.5.6:_HAD__Beta-PGM__Phospha"/>
    <property type="match status" value="1"/>
</dbReference>
<dbReference type="PANTHER" id="PTHR43434:SF19">
    <property type="entry name" value="PHOSPHONOACETALDEHYDE HYDROLASE"/>
    <property type="match status" value="1"/>
</dbReference>
<dbReference type="Gene3D" id="1.10.150.240">
    <property type="entry name" value="Putative phosphatase, domain 2"/>
    <property type="match status" value="1"/>
</dbReference>
<gene>
    <name evidence="1" type="ORF">GO755_34535</name>
</gene>
<dbReference type="Pfam" id="PF13419">
    <property type="entry name" value="HAD_2"/>
    <property type="match status" value="1"/>
</dbReference>
<dbReference type="AlphaFoldDB" id="A0A7K1SND9"/>
<dbReference type="InterPro" id="IPR036412">
    <property type="entry name" value="HAD-like_sf"/>
</dbReference>
<name>A0A7K1SND9_9BACT</name>
<keyword evidence="2" id="KW-1185">Reference proteome</keyword>
<dbReference type="EMBL" id="WPIN01000021">
    <property type="protein sequence ID" value="MVM35193.1"/>
    <property type="molecule type" value="Genomic_DNA"/>
</dbReference>
<sequence length="233" mass="25662">MENKIKMVVFDMAGTTVDENNVVYKTVQKAINQFGFDVTLDQVLEQGAGKEKLQAIKSVLSTYVDNTDAELAETIYQVFIGELAEAYSTLEILPQPNAVEVFSALMERNILTVLNTGYNRETAETILTKLGWEEGREFDALVTATDVAKNRPNPDMIVYAMDDFSIENGESVIKVGDSIIDIEEGRNAGCIACIGITTGAHTREQLETTSPDYIIDNLIELVSIIDAYSTENA</sequence>
<dbReference type="Gene3D" id="3.40.50.1000">
    <property type="entry name" value="HAD superfamily/HAD-like"/>
    <property type="match status" value="1"/>
</dbReference>
<dbReference type="SFLD" id="SFLDS00003">
    <property type="entry name" value="Haloacid_Dehalogenase"/>
    <property type="match status" value="1"/>
</dbReference>
<dbReference type="SUPFAM" id="SSF56784">
    <property type="entry name" value="HAD-like"/>
    <property type="match status" value="1"/>
</dbReference>
<dbReference type="InterPro" id="IPR050155">
    <property type="entry name" value="HAD-like_hydrolase_sf"/>
</dbReference>
<protein>
    <submittedName>
        <fullName evidence="1">HAD-IA family hydrolase</fullName>
    </submittedName>
</protein>
<dbReference type="InterPro" id="IPR023214">
    <property type="entry name" value="HAD_sf"/>
</dbReference>